<organism evidence="1 2">
    <name type="scientific">Skermanella aerolata</name>
    <dbReference type="NCBI Taxonomy" id="393310"/>
    <lineage>
        <taxon>Bacteria</taxon>
        <taxon>Pseudomonadati</taxon>
        <taxon>Pseudomonadota</taxon>
        <taxon>Alphaproteobacteria</taxon>
        <taxon>Rhodospirillales</taxon>
        <taxon>Azospirillaceae</taxon>
        <taxon>Skermanella</taxon>
    </lineage>
</organism>
<accession>A0A512E0E9</accession>
<evidence type="ECO:0000313" key="2">
    <source>
        <dbReference type="Proteomes" id="UP000321523"/>
    </source>
</evidence>
<protein>
    <submittedName>
        <fullName evidence="1">Uncharacterized protein</fullName>
    </submittedName>
</protein>
<keyword evidence="2" id="KW-1185">Reference proteome</keyword>
<dbReference type="EMBL" id="BJYZ01000036">
    <property type="protein sequence ID" value="GEO42165.1"/>
    <property type="molecule type" value="Genomic_DNA"/>
</dbReference>
<dbReference type="Proteomes" id="UP000321523">
    <property type="component" value="Unassembled WGS sequence"/>
</dbReference>
<proteinExistence type="predicted"/>
<sequence length="131" mass="14553">MDAFVARQGIYGNNKAAYLNRGLMPPKKGPPYVTTSVSGITAEDWDAFKARADREQISYRESLSRAVNDLATAVRRGDAVDWKAIKVAPSRPVRIGEDLREEVRSLAAEFGYRQNVILATAMHAWANKKAE</sequence>
<dbReference type="AlphaFoldDB" id="A0A512E0E9"/>
<comment type="caution">
    <text evidence="1">The sequence shown here is derived from an EMBL/GenBank/DDBJ whole genome shotgun (WGS) entry which is preliminary data.</text>
</comment>
<reference evidence="1 2" key="1">
    <citation type="submission" date="2019-07" db="EMBL/GenBank/DDBJ databases">
        <title>Whole genome shotgun sequence of Skermanella aerolata NBRC 106429.</title>
        <authorList>
            <person name="Hosoyama A."/>
            <person name="Uohara A."/>
            <person name="Ohji S."/>
            <person name="Ichikawa N."/>
        </authorList>
    </citation>
    <scope>NUCLEOTIDE SEQUENCE [LARGE SCALE GENOMIC DNA]</scope>
    <source>
        <strain evidence="1 2">NBRC 106429</strain>
    </source>
</reference>
<evidence type="ECO:0000313" key="1">
    <source>
        <dbReference type="EMBL" id="GEO42165.1"/>
    </source>
</evidence>
<gene>
    <name evidence="1" type="ORF">SAE02_63130</name>
</gene>
<name>A0A512E0E9_9PROT</name>